<gene>
    <name evidence="1" type="ORF">UFOPK1722_00858</name>
</gene>
<organism evidence="1">
    <name type="scientific">freshwater metagenome</name>
    <dbReference type="NCBI Taxonomy" id="449393"/>
    <lineage>
        <taxon>unclassified sequences</taxon>
        <taxon>metagenomes</taxon>
        <taxon>ecological metagenomes</taxon>
    </lineage>
</organism>
<dbReference type="EMBL" id="CAEZTS010000063">
    <property type="protein sequence ID" value="CAB4578678.1"/>
    <property type="molecule type" value="Genomic_DNA"/>
</dbReference>
<dbReference type="AlphaFoldDB" id="A0A6J6F1B7"/>
<accession>A0A6J6F1B7</accession>
<sequence length="173" mass="18819">MSAPKFAPTPVLDEVRTYSSPEVAPAAWVNDRPTDIEGFQPVGERLGFQGPDQGYGLMLANRFRDRMNLIGGPSADDAIRGCLNIALRRASLFGRAPVIHDLTIAFTMWGFLDANPPHELVERRAELFEGVGNVHHYKEGRAIADLVPEATLRMTPAAVVAASPVAWRTLTGA</sequence>
<protein>
    <submittedName>
        <fullName evidence="1">Unannotated protein</fullName>
    </submittedName>
</protein>
<reference evidence="1" key="1">
    <citation type="submission" date="2020-05" db="EMBL/GenBank/DDBJ databases">
        <authorList>
            <person name="Chiriac C."/>
            <person name="Salcher M."/>
            <person name="Ghai R."/>
            <person name="Kavagutti S V."/>
        </authorList>
    </citation>
    <scope>NUCLEOTIDE SEQUENCE</scope>
</reference>
<evidence type="ECO:0000313" key="1">
    <source>
        <dbReference type="EMBL" id="CAB4578678.1"/>
    </source>
</evidence>
<proteinExistence type="predicted"/>
<name>A0A6J6F1B7_9ZZZZ</name>